<keyword evidence="1" id="KW-0812">Transmembrane</keyword>
<keyword evidence="1" id="KW-1133">Transmembrane helix</keyword>
<organism evidence="2 3">
    <name type="scientific">Sphaerisporangium siamense</name>
    <dbReference type="NCBI Taxonomy" id="795645"/>
    <lineage>
        <taxon>Bacteria</taxon>
        <taxon>Bacillati</taxon>
        <taxon>Actinomycetota</taxon>
        <taxon>Actinomycetes</taxon>
        <taxon>Streptosporangiales</taxon>
        <taxon>Streptosporangiaceae</taxon>
        <taxon>Sphaerisporangium</taxon>
    </lineage>
</organism>
<feature type="transmembrane region" description="Helical" evidence="1">
    <location>
        <begin position="6"/>
        <end position="27"/>
    </location>
</feature>
<keyword evidence="3" id="KW-1185">Reference proteome</keyword>
<comment type="caution">
    <text evidence="2">The sequence shown here is derived from an EMBL/GenBank/DDBJ whole genome shotgun (WGS) entry which is preliminary data.</text>
</comment>
<dbReference type="EMBL" id="JACHND010000001">
    <property type="protein sequence ID" value="MBB4700658.1"/>
    <property type="molecule type" value="Genomic_DNA"/>
</dbReference>
<proteinExistence type="predicted"/>
<sequence>MTTLLPLAVIALGVAGIFAFVIVLVGVRQEDRRMRLPVTPETSSAAFARRVIGVHVRDNRPGRGDADVSLAATGGACQTAGATVVTPRVRAAQ</sequence>
<evidence type="ECO:0000313" key="2">
    <source>
        <dbReference type="EMBL" id="MBB4700658.1"/>
    </source>
</evidence>
<protein>
    <submittedName>
        <fullName evidence="2">Uncharacterized protein</fullName>
    </submittedName>
</protein>
<accession>A0A7W7G7I9</accession>
<gene>
    <name evidence="2" type="ORF">BJ982_002202</name>
</gene>
<dbReference type="AlphaFoldDB" id="A0A7W7G7I9"/>
<evidence type="ECO:0000256" key="1">
    <source>
        <dbReference type="SAM" id="Phobius"/>
    </source>
</evidence>
<dbReference type="Proteomes" id="UP000542210">
    <property type="component" value="Unassembled WGS sequence"/>
</dbReference>
<reference evidence="2 3" key="1">
    <citation type="submission" date="2020-08" db="EMBL/GenBank/DDBJ databases">
        <title>Sequencing the genomes of 1000 actinobacteria strains.</title>
        <authorList>
            <person name="Klenk H.-P."/>
        </authorList>
    </citation>
    <scope>NUCLEOTIDE SEQUENCE [LARGE SCALE GENOMIC DNA]</scope>
    <source>
        <strain evidence="2 3">DSM 45784</strain>
    </source>
</reference>
<name>A0A7W7G7I9_9ACTN</name>
<evidence type="ECO:0000313" key="3">
    <source>
        <dbReference type="Proteomes" id="UP000542210"/>
    </source>
</evidence>
<keyword evidence="1" id="KW-0472">Membrane</keyword>